<organism evidence="7 8">
    <name type="scientific">Flexivirga endophytica</name>
    <dbReference type="NCBI Taxonomy" id="1849103"/>
    <lineage>
        <taxon>Bacteria</taxon>
        <taxon>Bacillati</taxon>
        <taxon>Actinomycetota</taxon>
        <taxon>Actinomycetes</taxon>
        <taxon>Micrococcales</taxon>
        <taxon>Dermacoccaceae</taxon>
        <taxon>Flexivirga</taxon>
    </lineage>
</organism>
<dbReference type="Proteomes" id="UP000636793">
    <property type="component" value="Unassembled WGS sequence"/>
</dbReference>
<feature type="transmembrane region" description="Helical" evidence="6">
    <location>
        <begin position="152"/>
        <end position="175"/>
    </location>
</feature>
<dbReference type="PIRSF" id="PIRSF006324">
    <property type="entry name" value="LeuE"/>
    <property type="match status" value="1"/>
</dbReference>
<feature type="transmembrane region" description="Helical" evidence="6">
    <location>
        <begin position="41"/>
        <end position="64"/>
    </location>
</feature>
<dbReference type="GO" id="GO:0015171">
    <property type="term" value="F:amino acid transmembrane transporter activity"/>
    <property type="evidence" value="ECO:0007669"/>
    <property type="project" value="TreeGrafter"/>
</dbReference>
<keyword evidence="3 6" id="KW-0812">Transmembrane</keyword>
<dbReference type="PANTHER" id="PTHR30086">
    <property type="entry name" value="ARGININE EXPORTER PROTEIN ARGO"/>
    <property type="match status" value="1"/>
</dbReference>
<evidence type="ECO:0000256" key="6">
    <source>
        <dbReference type="SAM" id="Phobius"/>
    </source>
</evidence>
<proteinExistence type="predicted"/>
<sequence length="212" mass="21655">MVPFSHLAAFAVTAVVVIAIPGPSVLFTISRALTVGRRSALATVGGNTVGLLGQVIATAVGMGALVEASAIAYSTVKYVGAAYIVWLGVQAIRHRRAMADALARRVPAVSALRAARDGFVVGVMNPKTIVVLVTVMPAYAVPSQGHLPLQMLLLGLLLPLVAVVLDSVWAFAAGSAREWFAGSPRRMATIGGTGGLVMIGLGASIAATGRSD</sequence>
<feature type="transmembrane region" description="Helical" evidence="6">
    <location>
        <begin position="187"/>
        <end position="207"/>
    </location>
</feature>
<dbReference type="InterPro" id="IPR001123">
    <property type="entry name" value="LeuE-type"/>
</dbReference>
<evidence type="ECO:0000256" key="4">
    <source>
        <dbReference type="ARBA" id="ARBA00022989"/>
    </source>
</evidence>
<reference evidence="7" key="2">
    <citation type="submission" date="2020-09" db="EMBL/GenBank/DDBJ databases">
        <authorList>
            <person name="Sun Q."/>
            <person name="Zhou Y."/>
        </authorList>
    </citation>
    <scope>NUCLEOTIDE SEQUENCE</scope>
    <source>
        <strain evidence="7">CGMCC 1.15085</strain>
    </source>
</reference>
<reference evidence="7" key="1">
    <citation type="journal article" date="2014" name="Int. J. Syst. Evol. Microbiol.">
        <title>Complete genome sequence of Corynebacterium casei LMG S-19264T (=DSM 44701T), isolated from a smear-ripened cheese.</title>
        <authorList>
            <consortium name="US DOE Joint Genome Institute (JGI-PGF)"/>
            <person name="Walter F."/>
            <person name="Albersmeier A."/>
            <person name="Kalinowski J."/>
            <person name="Ruckert C."/>
        </authorList>
    </citation>
    <scope>NUCLEOTIDE SEQUENCE</scope>
    <source>
        <strain evidence="7">CGMCC 1.15085</strain>
    </source>
</reference>
<dbReference type="GO" id="GO:0005886">
    <property type="term" value="C:plasma membrane"/>
    <property type="evidence" value="ECO:0007669"/>
    <property type="project" value="UniProtKB-SubCell"/>
</dbReference>
<dbReference type="PANTHER" id="PTHR30086:SF20">
    <property type="entry name" value="ARGININE EXPORTER PROTEIN ARGO-RELATED"/>
    <property type="match status" value="1"/>
</dbReference>
<keyword evidence="4 6" id="KW-1133">Transmembrane helix</keyword>
<feature type="transmembrane region" description="Helical" evidence="6">
    <location>
        <begin position="119"/>
        <end position="140"/>
    </location>
</feature>
<accession>A0A916TBF9</accession>
<evidence type="ECO:0000256" key="5">
    <source>
        <dbReference type="ARBA" id="ARBA00023136"/>
    </source>
</evidence>
<evidence type="ECO:0000256" key="1">
    <source>
        <dbReference type="ARBA" id="ARBA00004651"/>
    </source>
</evidence>
<comment type="caution">
    <text evidence="7">The sequence shown here is derived from an EMBL/GenBank/DDBJ whole genome shotgun (WGS) entry which is preliminary data.</text>
</comment>
<evidence type="ECO:0000313" key="7">
    <source>
        <dbReference type="EMBL" id="GGB36182.1"/>
    </source>
</evidence>
<gene>
    <name evidence="7" type="ORF">GCM10011492_28650</name>
</gene>
<feature type="transmembrane region" description="Helical" evidence="6">
    <location>
        <begin position="6"/>
        <end position="29"/>
    </location>
</feature>
<evidence type="ECO:0000313" key="8">
    <source>
        <dbReference type="Proteomes" id="UP000636793"/>
    </source>
</evidence>
<dbReference type="EMBL" id="BMHI01000004">
    <property type="protein sequence ID" value="GGB36182.1"/>
    <property type="molecule type" value="Genomic_DNA"/>
</dbReference>
<keyword evidence="8" id="KW-1185">Reference proteome</keyword>
<name>A0A916TBF9_9MICO</name>
<keyword evidence="5 6" id="KW-0472">Membrane</keyword>
<evidence type="ECO:0000256" key="2">
    <source>
        <dbReference type="ARBA" id="ARBA00022475"/>
    </source>
</evidence>
<keyword evidence="2" id="KW-1003">Cell membrane</keyword>
<comment type="subcellular location">
    <subcellularLocation>
        <location evidence="1">Cell membrane</location>
        <topology evidence="1">Multi-pass membrane protein</topology>
    </subcellularLocation>
</comment>
<dbReference type="RefSeq" id="WP_188837697.1">
    <property type="nucleotide sequence ID" value="NZ_BMHI01000004.1"/>
</dbReference>
<protein>
    <submittedName>
        <fullName evidence="7">Lysine transporter LysE</fullName>
    </submittedName>
</protein>
<dbReference type="AlphaFoldDB" id="A0A916TBF9"/>
<dbReference type="Pfam" id="PF01810">
    <property type="entry name" value="LysE"/>
    <property type="match status" value="1"/>
</dbReference>
<feature type="transmembrane region" description="Helical" evidence="6">
    <location>
        <begin position="70"/>
        <end position="89"/>
    </location>
</feature>
<evidence type="ECO:0000256" key="3">
    <source>
        <dbReference type="ARBA" id="ARBA00022692"/>
    </source>
</evidence>